<feature type="compositionally biased region" description="Basic and acidic residues" evidence="9">
    <location>
        <begin position="110"/>
        <end position="122"/>
    </location>
</feature>
<reference evidence="10" key="1">
    <citation type="submission" date="2022-11" db="EMBL/GenBank/DDBJ databases">
        <authorList>
            <person name="Petersen C."/>
        </authorList>
    </citation>
    <scope>NUCLEOTIDE SEQUENCE</scope>
    <source>
        <strain evidence="10">IBT 26290</strain>
    </source>
</reference>
<dbReference type="GO" id="GO:0051082">
    <property type="term" value="F:unfolded protein binding"/>
    <property type="evidence" value="ECO:0007669"/>
    <property type="project" value="TreeGrafter"/>
</dbReference>
<reference evidence="10" key="2">
    <citation type="journal article" date="2023" name="IMA Fungus">
        <title>Comparative genomic study of the Penicillium genus elucidates a diverse pangenome and 15 lateral gene transfer events.</title>
        <authorList>
            <person name="Petersen C."/>
            <person name="Sorensen T."/>
            <person name="Nielsen M.R."/>
            <person name="Sondergaard T.E."/>
            <person name="Sorensen J.L."/>
            <person name="Fitzpatrick D.A."/>
            <person name="Frisvad J.C."/>
            <person name="Nielsen K.L."/>
        </authorList>
    </citation>
    <scope>NUCLEOTIDE SEQUENCE</scope>
    <source>
        <strain evidence="10">IBT 26290</strain>
    </source>
</reference>
<evidence type="ECO:0000313" key="10">
    <source>
        <dbReference type="EMBL" id="KAJ5166407.1"/>
    </source>
</evidence>
<dbReference type="RefSeq" id="XP_056542868.1">
    <property type="nucleotide sequence ID" value="XM_056687313.1"/>
</dbReference>
<name>A0A9W9LMC4_9EURO</name>
<dbReference type="GO" id="GO:0033617">
    <property type="term" value="P:mitochondrial respiratory chain complex IV assembly"/>
    <property type="evidence" value="ECO:0007669"/>
    <property type="project" value="InterPro"/>
</dbReference>
<evidence type="ECO:0000256" key="1">
    <source>
        <dbReference type="ARBA" id="ARBA00004167"/>
    </source>
</evidence>
<evidence type="ECO:0000256" key="9">
    <source>
        <dbReference type="SAM" id="MobiDB-lite"/>
    </source>
</evidence>
<evidence type="ECO:0008006" key="12">
    <source>
        <dbReference type="Google" id="ProtNLM"/>
    </source>
</evidence>
<feature type="region of interest" description="Disordered" evidence="9">
    <location>
        <begin position="110"/>
        <end position="141"/>
    </location>
</feature>
<dbReference type="OrthoDB" id="18175at2759"/>
<dbReference type="AlphaFoldDB" id="A0A9W9LMC4"/>
<comment type="subcellular location">
    <subcellularLocation>
        <location evidence="1">Membrane</location>
        <topology evidence="1">Single-pass membrane protein</topology>
    </subcellularLocation>
    <subcellularLocation>
        <location evidence="2">Mitochondrion membrane</location>
    </subcellularLocation>
</comment>
<dbReference type="Proteomes" id="UP001149163">
    <property type="component" value="Unassembled WGS sequence"/>
</dbReference>
<evidence type="ECO:0000256" key="8">
    <source>
        <dbReference type="ARBA" id="ARBA00038077"/>
    </source>
</evidence>
<comment type="similarity">
    <text evidence="8">Belongs to the PET100 family.</text>
</comment>
<keyword evidence="5" id="KW-1133">Transmembrane helix</keyword>
<organism evidence="10 11">
    <name type="scientific">Penicillium canariense</name>
    <dbReference type="NCBI Taxonomy" id="189055"/>
    <lineage>
        <taxon>Eukaryota</taxon>
        <taxon>Fungi</taxon>
        <taxon>Dikarya</taxon>
        <taxon>Ascomycota</taxon>
        <taxon>Pezizomycotina</taxon>
        <taxon>Eurotiomycetes</taxon>
        <taxon>Eurotiomycetidae</taxon>
        <taxon>Eurotiales</taxon>
        <taxon>Aspergillaceae</taxon>
        <taxon>Penicillium</taxon>
    </lineage>
</organism>
<evidence type="ECO:0000313" key="11">
    <source>
        <dbReference type="Proteomes" id="UP001149163"/>
    </source>
</evidence>
<accession>A0A9W9LMC4</accession>
<evidence type="ECO:0000256" key="7">
    <source>
        <dbReference type="ARBA" id="ARBA00023136"/>
    </source>
</evidence>
<evidence type="ECO:0000256" key="6">
    <source>
        <dbReference type="ARBA" id="ARBA00023128"/>
    </source>
</evidence>
<keyword evidence="4" id="KW-0809">Transit peptide</keyword>
<protein>
    <recommendedName>
        <fullName evidence="12">Mitochondrial cytochrome c oxidase assembly factor</fullName>
    </recommendedName>
</protein>
<dbReference type="Pfam" id="PF09803">
    <property type="entry name" value="Pet100"/>
    <property type="match status" value="1"/>
</dbReference>
<dbReference type="GO" id="GO:0005743">
    <property type="term" value="C:mitochondrial inner membrane"/>
    <property type="evidence" value="ECO:0007669"/>
    <property type="project" value="TreeGrafter"/>
</dbReference>
<gene>
    <name evidence="10" type="ORF">N7482_005188</name>
</gene>
<dbReference type="InterPro" id="IPR018625">
    <property type="entry name" value="Pet100"/>
</dbReference>
<dbReference type="PANTHER" id="PTHR33968">
    <property type="entry name" value="PROTEIN PET100 HOMOLOG, MITOCHONDRIAL"/>
    <property type="match status" value="1"/>
</dbReference>
<comment type="caution">
    <text evidence="10">The sequence shown here is derived from an EMBL/GenBank/DDBJ whole genome shotgun (WGS) entry which is preliminary data.</text>
</comment>
<sequence>MIPNILRRLQGGNLEVFKVSSALIYMSSKPLQFLSFQCFYNGLSPACTNLFSLQFGMYVLFPIGWMYYFGTNLDDRFNVKGFWPTAEQSHKIPLDKEEIDKELSRMRMADALRRERQQKEQEALAAQAQAQADTQQSQASQ</sequence>
<dbReference type="EMBL" id="JAPQKN010000003">
    <property type="protein sequence ID" value="KAJ5166407.1"/>
    <property type="molecule type" value="Genomic_DNA"/>
</dbReference>
<feature type="compositionally biased region" description="Low complexity" evidence="9">
    <location>
        <begin position="123"/>
        <end position="141"/>
    </location>
</feature>
<proteinExistence type="inferred from homology"/>
<keyword evidence="7" id="KW-0472">Membrane</keyword>
<dbReference type="GeneID" id="81426489"/>
<keyword evidence="6" id="KW-0496">Mitochondrion</keyword>
<evidence type="ECO:0000256" key="3">
    <source>
        <dbReference type="ARBA" id="ARBA00022692"/>
    </source>
</evidence>
<evidence type="ECO:0000256" key="4">
    <source>
        <dbReference type="ARBA" id="ARBA00022946"/>
    </source>
</evidence>
<keyword evidence="11" id="KW-1185">Reference proteome</keyword>
<evidence type="ECO:0000256" key="2">
    <source>
        <dbReference type="ARBA" id="ARBA00004325"/>
    </source>
</evidence>
<keyword evidence="3" id="KW-0812">Transmembrane</keyword>
<dbReference type="PANTHER" id="PTHR33968:SF1">
    <property type="entry name" value="PROTEIN PET100 HOMOLOG, MITOCHONDRIAL"/>
    <property type="match status" value="1"/>
</dbReference>
<evidence type="ECO:0000256" key="5">
    <source>
        <dbReference type="ARBA" id="ARBA00022989"/>
    </source>
</evidence>